<name>A0A5C6ZDK5_9FLAO</name>
<sequence>MNLKFVFELLGLANIFTDRIEITSAGGLPEGLSKQEFFEGFSIPRNKELMRIFKDLELVKQLGSGIPRILEHYGKEGFSFSDNFLRMTLIAKEVTDEPTVKADDKEGGHITDLVIDAIAELTHRQKEILKLTNAKSRISRSGIGEVILSNESAIQKHLNNLKEAGFLKRKGGTRGYWQINLENK</sequence>
<dbReference type="InterPro" id="IPR038475">
    <property type="entry name" value="RecG_C_sf"/>
</dbReference>
<dbReference type="SUPFAM" id="SSF46785">
    <property type="entry name" value="Winged helix' DNA-binding domain"/>
    <property type="match status" value="1"/>
</dbReference>
<dbReference type="OrthoDB" id="9807907at2"/>
<evidence type="ECO:0000313" key="2">
    <source>
        <dbReference type="Proteomes" id="UP000321578"/>
    </source>
</evidence>
<dbReference type="Gene3D" id="1.10.10.10">
    <property type="entry name" value="Winged helix-like DNA-binding domain superfamily/Winged helix DNA-binding domain"/>
    <property type="match status" value="1"/>
</dbReference>
<gene>
    <name evidence="1" type="ORF">ESY86_17770</name>
</gene>
<dbReference type="Pfam" id="PF13749">
    <property type="entry name" value="HATPase_c_4"/>
    <property type="match status" value="1"/>
</dbReference>
<organism evidence="1 2">
    <name type="scientific">Subsaximicrobium wynnwilliamsii</name>
    <dbReference type="NCBI Taxonomy" id="291179"/>
    <lineage>
        <taxon>Bacteria</taxon>
        <taxon>Pseudomonadati</taxon>
        <taxon>Bacteroidota</taxon>
        <taxon>Flavobacteriia</taxon>
        <taxon>Flavobacteriales</taxon>
        <taxon>Flavobacteriaceae</taxon>
        <taxon>Subsaximicrobium</taxon>
    </lineage>
</organism>
<dbReference type="PANTHER" id="PTHR30595">
    <property type="entry name" value="GLPR-RELATED TRANSCRIPTIONAL REPRESSOR"/>
    <property type="match status" value="1"/>
</dbReference>
<keyword evidence="2" id="KW-1185">Reference proteome</keyword>
<dbReference type="PANTHER" id="PTHR30595:SF6">
    <property type="entry name" value="SCHLAFEN ALBA-2 DOMAIN-CONTAINING PROTEIN"/>
    <property type="match status" value="1"/>
</dbReference>
<dbReference type="Gene3D" id="3.30.565.60">
    <property type="match status" value="1"/>
</dbReference>
<comment type="caution">
    <text evidence="1">The sequence shown here is derived from an EMBL/GenBank/DDBJ whole genome shotgun (WGS) entry which is preliminary data.</text>
</comment>
<dbReference type="Proteomes" id="UP000321578">
    <property type="component" value="Unassembled WGS sequence"/>
</dbReference>
<dbReference type="AlphaFoldDB" id="A0A5C6ZDK5"/>
<evidence type="ECO:0000313" key="1">
    <source>
        <dbReference type="EMBL" id="TXD87163.1"/>
    </source>
</evidence>
<dbReference type="InterPro" id="IPR036388">
    <property type="entry name" value="WH-like_DNA-bd_sf"/>
</dbReference>
<dbReference type="EMBL" id="VORO01000028">
    <property type="protein sequence ID" value="TXD87163.1"/>
    <property type="molecule type" value="Genomic_DNA"/>
</dbReference>
<accession>A0A5C6ZDK5</accession>
<dbReference type="InterPro" id="IPR036390">
    <property type="entry name" value="WH_DNA-bd_sf"/>
</dbReference>
<proteinExistence type="predicted"/>
<reference evidence="1 2" key="1">
    <citation type="submission" date="2019-08" db="EMBL/GenBank/DDBJ databases">
        <title>Genomes of Subsaximicrobium wynnwilliamsii strains.</title>
        <authorList>
            <person name="Bowman J.P."/>
        </authorList>
    </citation>
    <scope>NUCLEOTIDE SEQUENCE [LARGE SCALE GENOMIC DNA]</scope>
    <source>
        <strain evidence="1 2">2-80-2</strain>
    </source>
</reference>
<protein>
    <submittedName>
        <fullName evidence="1">Uncharacterized protein</fullName>
    </submittedName>
</protein>